<reference evidence="9 10" key="1">
    <citation type="journal article" date="2022" name="bioRxiv">
        <title>Ecology and evolution of chlamydial symbionts of arthropods.</title>
        <authorList>
            <person name="Halter T."/>
            <person name="Koestlbacher S."/>
            <person name="Collingro A."/>
            <person name="Sixt B.S."/>
            <person name="Toenshoff E.R."/>
            <person name="Hendrickx F."/>
            <person name="Kostanjsek R."/>
            <person name="Horn M."/>
        </authorList>
    </citation>
    <scope>NUCLEOTIDE SEQUENCE [LARGE SCALE GENOMIC DNA]</scope>
    <source>
        <strain evidence="9">W744xW776</strain>
    </source>
</reference>
<dbReference type="RefSeq" id="WP_215217222.1">
    <property type="nucleotide sequence ID" value="NZ_CP075587.1"/>
</dbReference>
<dbReference type="PROSITE" id="PS00870">
    <property type="entry name" value="CLPAB_1"/>
    <property type="match status" value="1"/>
</dbReference>
<dbReference type="EMBL" id="CP075587">
    <property type="protein sequence ID" value="QYF48482.1"/>
    <property type="molecule type" value="Genomic_DNA"/>
</dbReference>
<evidence type="ECO:0000256" key="3">
    <source>
        <dbReference type="ARBA" id="ARBA00022840"/>
    </source>
</evidence>
<dbReference type="Pfam" id="PF17871">
    <property type="entry name" value="AAA_lid_9"/>
    <property type="match status" value="1"/>
</dbReference>
<dbReference type="PROSITE" id="PS51903">
    <property type="entry name" value="CLP_R"/>
    <property type="match status" value="1"/>
</dbReference>
<keyword evidence="4 6" id="KW-0143">Chaperone</keyword>
<evidence type="ECO:0000259" key="8">
    <source>
        <dbReference type="PROSITE" id="PS51903"/>
    </source>
</evidence>
<dbReference type="Pfam" id="PF10431">
    <property type="entry name" value="ClpB_D2-small"/>
    <property type="match status" value="1"/>
</dbReference>
<evidence type="ECO:0000256" key="2">
    <source>
        <dbReference type="ARBA" id="ARBA00022741"/>
    </source>
</evidence>
<dbReference type="SMART" id="SM01086">
    <property type="entry name" value="ClpB_D2-small"/>
    <property type="match status" value="1"/>
</dbReference>
<dbReference type="InterPro" id="IPR004176">
    <property type="entry name" value="Clp_R_N"/>
</dbReference>
<dbReference type="InterPro" id="IPR050130">
    <property type="entry name" value="ClpA_ClpB"/>
</dbReference>
<dbReference type="PRINTS" id="PR00300">
    <property type="entry name" value="CLPPROTEASEA"/>
</dbReference>
<dbReference type="Proteomes" id="UP000826014">
    <property type="component" value="Chromosome"/>
</dbReference>
<name>A0ABX8UZT5_9BACT</name>
<dbReference type="PANTHER" id="PTHR11638:SF18">
    <property type="entry name" value="HEAT SHOCK PROTEIN 104"/>
    <property type="match status" value="1"/>
</dbReference>
<proteinExistence type="inferred from homology"/>
<keyword evidence="2 6" id="KW-0547">Nucleotide-binding</keyword>
<dbReference type="InterPro" id="IPR001270">
    <property type="entry name" value="ClpA/B"/>
</dbReference>
<dbReference type="InterPro" id="IPR018368">
    <property type="entry name" value="ClpA/B_CS1"/>
</dbReference>
<sequence length="869" mass="98793">MPNQFTEKVQQAFEAALRYAQKYLDTEITENHLLYSFFENIEGLFHSIALSLKLNPKMLLGQLKDVLSNLPKFTKTGTEPSLSPSLQKILKRAQELADKWGDSYLSSEHFFYAFWQSAQEPFASWKKSSKLSLEQLENHLKGLRGNMHSDSPTSEDQYNALEKYCKNLTQLAKEGKLDPVIGRDEEIRRTMQVLSRRTKNNPLLIGEPGVGKTAIAEGLALRIVQGDVPDALKNRELFALDMGSLIAGTKFRGEFEERLKSILKKVEEAEGQIVLFIDEMHTLIGAGAIEGAMDAANLLKPALARGTLHCIGATTLSEYKKYIEKDSALERRFQPILVQQPSLEDAIAILRGLRERYEIHHGVRITEEALHAAVFLSARYISDRYLPDKAIDLIDEAASVIRMQISSRPLPIDIKERELSSLIVKQEGLKRENSPFAQAEEKKLQELIAQIKEELSLLTNEWNLEKQFIEQVKQKKNALENLRFQEQEAERKFDYNKAAELKYSLIPQMTQELDQAQSSLKELPHRLLQEEVDAPLIAEIVAKWTGVPVQKMLGEEKMRLLHLETLLNEKVIGQSFAIKAIGEAIRRSRSGLNDPERPIGAFLFMGPTGVGKTELAKALAEILFDQKDALLRFDMSEYMEKQSTAKLIGSPPGYIGYEEGGQLTEKLRRRPYAVVLFDEIEKAHTEIFNILLQVFDEGHITDSKGRKVNCKNALFIMTSNLGSEILNTYLQIQTKQPPKEELLQILEPILKAHFRPEFLNRLDEILPFLPLQEKDLEQIVELQLQKVKERLAEKEVELDYTNEVKALLAKTGYDPIYGARPLKRLIQKEVVNLLSNAILEEKITSHSKITLIVDRKGLIALKNLANELK</sequence>
<dbReference type="Gene3D" id="3.40.50.300">
    <property type="entry name" value="P-loop containing nucleotide triphosphate hydrolases"/>
    <property type="match status" value="3"/>
</dbReference>
<keyword evidence="7" id="KW-0175">Coiled coil</keyword>
<evidence type="ECO:0000256" key="7">
    <source>
        <dbReference type="SAM" id="Coils"/>
    </source>
</evidence>
<dbReference type="SUPFAM" id="SSF52540">
    <property type="entry name" value="P-loop containing nucleoside triphosphate hydrolases"/>
    <property type="match status" value="2"/>
</dbReference>
<accession>A0ABX8UZT5</accession>
<dbReference type="Pfam" id="PF07724">
    <property type="entry name" value="AAA_2"/>
    <property type="match status" value="1"/>
</dbReference>
<dbReference type="Pfam" id="PF02861">
    <property type="entry name" value="Clp_N"/>
    <property type="match status" value="1"/>
</dbReference>
<evidence type="ECO:0000313" key="10">
    <source>
        <dbReference type="Proteomes" id="UP000826014"/>
    </source>
</evidence>
<dbReference type="InterPro" id="IPR003593">
    <property type="entry name" value="AAA+_ATPase"/>
</dbReference>
<evidence type="ECO:0000256" key="1">
    <source>
        <dbReference type="ARBA" id="ARBA00022737"/>
    </source>
</evidence>
<keyword evidence="10" id="KW-1185">Reference proteome</keyword>
<dbReference type="InterPro" id="IPR028299">
    <property type="entry name" value="ClpA/B_CS2"/>
</dbReference>
<dbReference type="InterPro" id="IPR019489">
    <property type="entry name" value="Clp_ATPase_C"/>
</dbReference>
<evidence type="ECO:0000313" key="9">
    <source>
        <dbReference type="EMBL" id="QYF48482.1"/>
    </source>
</evidence>
<dbReference type="InterPro" id="IPR041546">
    <property type="entry name" value="ClpA/ClpB_AAA_lid"/>
</dbReference>
<evidence type="ECO:0000256" key="4">
    <source>
        <dbReference type="ARBA" id="ARBA00023186"/>
    </source>
</evidence>
<dbReference type="InterPro" id="IPR003959">
    <property type="entry name" value="ATPase_AAA_core"/>
</dbReference>
<feature type="coiled-coil region" evidence="7">
    <location>
        <begin position="777"/>
        <end position="804"/>
    </location>
</feature>
<dbReference type="SUPFAM" id="SSF81923">
    <property type="entry name" value="Double Clp-N motif"/>
    <property type="match status" value="1"/>
</dbReference>
<dbReference type="PANTHER" id="PTHR11638">
    <property type="entry name" value="ATP-DEPENDENT CLP PROTEASE"/>
    <property type="match status" value="1"/>
</dbReference>
<dbReference type="PROSITE" id="PS00871">
    <property type="entry name" value="CLPAB_2"/>
    <property type="match status" value="1"/>
</dbReference>
<dbReference type="Pfam" id="PF00004">
    <property type="entry name" value="AAA"/>
    <property type="match status" value="1"/>
</dbReference>
<dbReference type="CDD" id="cd00009">
    <property type="entry name" value="AAA"/>
    <property type="match status" value="1"/>
</dbReference>
<dbReference type="SMART" id="SM00382">
    <property type="entry name" value="AAA"/>
    <property type="match status" value="2"/>
</dbReference>
<dbReference type="Gene3D" id="1.10.1780.10">
    <property type="entry name" value="Clp, N-terminal domain"/>
    <property type="match status" value="1"/>
</dbReference>
<protein>
    <submittedName>
        <fullName evidence="9">Chaperone protein ClpB 1</fullName>
    </submittedName>
</protein>
<dbReference type="CDD" id="cd19499">
    <property type="entry name" value="RecA-like_ClpB_Hsp104-like"/>
    <property type="match status" value="1"/>
</dbReference>
<feature type="domain" description="Clp R" evidence="8">
    <location>
        <begin position="2"/>
        <end position="146"/>
    </location>
</feature>
<comment type="similarity">
    <text evidence="6">Belongs to the ClpA/ClpB family.</text>
</comment>
<evidence type="ECO:0000256" key="5">
    <source>
        <dbReference type="PROSITE-ProRule" id="PRU01251"/>
    </source>
</evidence>
<evidence type="ECO:0000256" key="6">
    <source>
        <dbReference type="RuleBase" id="RU004432"/>
    </source>
</evidence>
<keyword evidence="3 6" id="KW-0067">ATP-binding</keyword>
<gene>
    <name evidence="9" type="ORF">RHABOEDO_000652</name>
</gene>
<dbReference type="InterPro" id="IPR027417">
    <property type="entry name" value="P-loop_NTPase"/>
</dbReference>
<dbReference type="Gene3D" id="1.10.8.60">
    <property type="match status" value="1"/>
</dbReference>
<dbReference type="InterPro" id="IPR036628">
    <property type="entry name" value="Clp_N_dom_sf"/>
</dbReference>
<keyword evidence="1 5" id="KW-0677">Repeat</keyword>
<organism evidence="9 10">
    <name type="scientific">Candidatus Rhabdochlamydia oedothoracis</name>
    <dbReference type="NCBI Taxonomy" id="2720720"/>
    <lineage>
        <taxon>Bacteria</taxon>
        <taxon>Pseudomonadati</taxon>
        <taxon>Chlamydiota</taxon>
        <taxon>Chlamydiia</taxon>
        <taxon>Parachlamydiales</taxon>
        <taxon>Candidatus Rhabdochlamydiaceae</taxon>
        <taxon>Candidatus Rhabdochlamydia</taxon>
    </lineage>
</organism>
<feature type="coiled-coil region" evidence="7">
    <location>
        <begin position="437"/>
        <end position="492"/>
    </location>
</feature>